<dbReference type="AlphaFoldDB" id="X7YJL6"/>
<sequence>MVLAAVRLMSGGDARLIETVNTDAETRVRSAGVATYRERD</sequence>
<dbReference type="EMBL" id="JAOB01000093">
    <property type="protein sequence ID" value="EUA07274.1"/>
    <property type="molecule type" value="Genomic_DNA"/>
</dbReference>
<gene>
    <name evidence="1" type="ORF">I553_0148</name>
</gene>
<comment type="caution">
    <text evidence="1">The sequence shown here is derived from an EMBL/GenBank/DDBJ whole genome shotgun (WGS) entry which is preliminary data.</text>
</comment>
<accession>X7YJL6</accession>
<name>X7YJL6_MYCXE</name>
<proteinExistence type="predicted"/>
<reference evidence="1" key="1">
    <citation type="submission" date="2014-01" db="EMBL/GenBank/DDBJ databases">
        <authorList>
            <person name="Brown-Elliot B."/>
            <person name="Wallace R."/>
            <person name="Lenaerts A."/>
            <person name="Ordway D."/>
            <person name="DeGroote M.A."/>
            <person name="Parker T."/>
            <person name="Sizemore C."/>
            <person name="Tallon L.J."/>
            <person name="Sadzewicz L.K."/>
            <person name="Sengamalay N."/>
            <person name="Fraser C.M."/>
            <person name="Hine E."/>
            <person name="Shefchek K.A."/>
            <person name="Das S.P."/>
            <person name="Tettelin H."/>
        </authorList>
    </citation>
    <scope>NUCLEOTIDE SEQUENCE [LARGE SCALE GENOMIC DNA]</scope>
    <source>
        <strain evidence="1">4042</strain>
    </source>
</reference>
<organism evidence="1">
    <name type="scientific">Mycobacterium xenopi 4042</name>
    <dbReference type="NCBI Taxonomy" id="1299334"/>
    <lineage>
        <taxon>Bacteria</taxon>
        <taxon>Bacillati</taxon>
        <taxon>Actinomycetota</taxon>
        <taxon>Actinomycetes</taxon>
        <taxon>Mycobacteriales</taxon>
        <taxon>Mycobacteriaceae</taxon>
        <taxon>Mycobacterium</taxon>
    </lineage>
</organism>
<evidence type="ECO:0000313" key="1">
    <source>
        <dbReference type="EMBL" id="EUA07274.1"/>
    </source>
</evidence>
<protein>
    <submittedName>
        <fullName evidence="1">Uncharacterized protein</fullName>
    </submittedName>
</protein>